<protein>
    <submittedName>
        <fullName evidence="2">Uncharacterized protein</fullName>
    </submittedName>
</protein>
<evidence type="ECO:0000256" key="1">
    <source>
        <dbReference type="SAM" id="MobiDB-lite"/>
    </source>
</evidence>
<proteinExistence type="predicted"/>
<feature type="region of interest" description="Disordered" evidence="1">
    <location>
        <begin position="29"/>
        <end position="51"/>
    </location>
</feature>
<organism evidence="2 3">
    <name type="scientific">Ornithinimicrobium cryptoxanthini</name>
    <dbReference type="NCBI Taxonomy" id="2934161"/>
    <lineage>
        <taxon>Bacteria</taxon>
        <taxon>Bacillati</taxon>
        <taxon>Actinomycetota</taxon>
        <taxon>Actinomycetes</taxon>
        <taxon>Micrococcales</taxon>
        <taxon>Ornithinimicrobiaceae</taxon>
        <taxon>Ornithinimicrobium</taxon>
    </lineage>
</organism>
<dbReference type="PROSITE" id="PS51257">
    <property type="entry name" value="PROKAR_LIPOPROTEIN"/>
    <property type="match status" value="1"/>
</dbReference>
<evidence type="ECO:0000313" key="3">
    <source>
        <dbReference type="Proteomes" id="UP001056535"/>
    </source>
</evidence>
<dbReference type="Proteomes" id="UP001056535">
    <property type="component" value="Chromosome"/>
</dbReference>
<dbReference type="RefSeq" id="WP_252621740.1">
    <property type="nucleotide sequence ID" value="NZ_CP099490.1"/>
</dbReference>
<reference evidence="2" key="1">
    <citation type="submission" date="2022-06" db="EMBL/GenBank/DDBJ databases">
        <title>Ornithinimicrobium JY.X270.</title>
        <authorList>
            <person name="Huang Y."/>
        </authorList>
    </citation>
    <scope>NUCLEOTIDE SEQUENCE</scope>
    <source>
        <strain evidence="2">JY.X270</strain>
    </source>
</reference>
<feature type="compositionally biased region" description="Polar residues" evidence="1">
    <location>
        <begin position="29"/>
        <end position="39"/>
    </location>
</feature>
<dbReference type="EMBL" id="CP099490">
    <property type="protein sequence ID" value="USQ77042.1"/>
    <property type="molecule type" value="Genomic_DNA"/>
</dbReference>
<keyword evidence="3" id="KW-1185">Reference proteome</keyword>
<accession>A0ABY4YK90</accession>
<gene>
    <name evidence="2" type="ORF">NF557_03745</name>
</gene>
<evidence type="ECO:0000313" key="2">
    <source>
        <dbReference type="EMBL" id="USQ77042.1"/>
    </source>
</evidence>
<sequence length="239" mass="26127">MPRVIRETATWAMVLGVGILLGGCSSSANEPDDNTTAVTSEAPGARATGSPVPEVEFDYQEYLAVLQRASNVADPPTTDLVRVIAPRDQSQVWLDCMQEAGWDVSITADGGMSPPPNLPEDQWPAFDVSDYVCHAQYPVDQSLVDAYGIEQVDLLYGYYVEDLAQCLEERDHEVPDPPSLETFRASWKADGTGALHASETTWYPYLGVDAAGLSVDEWEQLNESCPQSPPRDVLYPSGR</sequence>
<name>A0ABY4YK90_9MICO</name>